<evidence type="ECO:0000256" key="3">
    <source>
        <dbReference type="ARBA" id="ARBA00022692"/>
    </source>
</evidence>
<evidence type="ECO:0000256" key="7">
    <source>
        <dbReference type="SAM" id="MobiDB-lite"/>
    </source>
</evidence>
<feature type="domain" description="EamA" evidence="8">
    <location>
        <begin position="208"/>
        <end position="346"/>
    </location>
</feature>
<evidence type="ECO:0000256" key="2">
    <source>
        <dbReference type="ARBA" id="ARBA00007635"/>
    </source>
</evidence>
<sequence length="384" mass="41483">MEEDAGTMSKSRWKKAVPYAAAMAIQAIYTGMFVVSKAAFDATGAINTFVFIFYRLAAAAALLLLLALFSSWSKSRSPYPSPSSPATMSPRLLCKLFLCALLGNTFTLNVYNASLKQTSATVASAAINSMPVFTFLIAVLMGTEKVGKIRRRSAVGKLAGVALCAAGVLVVALYSGPSVVPPLTSHPVFFSRKLPHQVAASSGAVWIRGTFLLLLACATWSLWIVLQVPLLKEYPNKLMATAMQCLFGAMQSFVVAVVVERDFSKWKLDFDIGLLAILYSAFLGTGALMYLQAWCAEMKGPVFAVMWNPMALIFTIFCSSFFLGESVHLGSVLGGILLVGGLYSVLWGKSKEKENKMTSVAPEESQEGATIEHKDKEEELTSQV</sequence>
<dbReference type="InterPro" id="IPR000620">
    <property type="entry name" value="EamA_dom"/>
</dbReference>
<dbReference type="GO" id="GO:0005886">
    <property type="term" value="C:plasma membrane"/>
    <property type="evidence" value="ECO:0000318"/>
    <property type="project" value="GO_Central"/>
</dbReference>
<keyword evidence="4 6" id="KW-1133">Transmembrane helix</keyword>
<feature type="transmembrane region" description="Helical" evidence="6">
    <location>
        <begin position="123"/>
        <end position="142"/>
    </location>
</feature>
<dbReference type="InterPro" id="IPR037185">
    <property type="entry name" value="EmrE-like"/>
</dbReference>
<evidence type="ECO:0000259" key="8">
    <source>
        <dbReference type="Pfam" id="PF00892"/>
    </source>
</evidence>
<evidence type="ECO:0000256" key="6">
    <source>
        <dbReference type="RuleBase" id="RU363077"/>
    </source>
</evidence>
<dbReference type="Proteomes" id="UP000008810">
    <property type="component" value="Chromosome 4"/>
</dbReference>
<dbReference type="EnsemblPlants" id="KQJ87589">
    <property type="protein sequence ID" value="KQJ87589"/>
    <property type="gene ID" value="BRADI_4g12110v3"/>
</dbReference>
<keyword evidence="5 6" id="KW-0472">Membrane</keyword>
<feature type="transmembrane region" description="Helical" evidence="6">
    <location>
        <begin position="16"/>
        <end position="40"/>
    </location>
</feature>
<evidence type="ECO:0000313" key="11">
    <source>
        <dbReference type="Proteomes" id="UP000008810"/>
    </source>
</evidence>
<evidence type="ECO:0000313" key="10">
    <source>
        <dbReference type="EnsemblPlants" id="KQJ87589"/>
    </source>
</evidence>
<feature type="region of interest" description="Disordered" evidence="7">
    <location>
        <begin position="354"/>
        <end position="384"/>
    </location>
</feature>
<reference evidence="9" key="2">
    <citation type="submission" date="2017-06" db="EMBL/GenBank/DDBJ databases">
        <title>WGS assembly of Brachypodium distachyon.</title>
        <authorList>
            <consortium name="The International Brachypodium Initiative"/>
            <person name="Lucas S."/>
            <person name="Harmon-Smith M."/>
            <person name="Lail K."/>
            <person name="Tice H."/>
            <person name="Grimwood J."/>
            <person name="Bruce D."/>
            <person name="Barry K."/>
            <person name="Shu S."/>
            <person name="Lindquist E."/>
            <person name="Wang M."/>
            <person name="Pitluck S."/>
            <person name="Vogel J.P."/>
            <person name="Garvin D.F."/>
            <person name="Mockler T.C."/>
            <person name="Schmutz J."/>
            <person name="Rokhsar D."/>
            <person name="Bevan M.W."/>
        </authorList>
    </citation>
    <scope>NUCLEOTIDE SEQUENCE</scope>
    <source>
        <strain evidence="9">Bd21</strain>
    </source>
</reference>
<organism evidence="9">
    <name type="scientific">Brachypodium distachyon</name>
    <name type="common">Purple false brome</name>
    <name type="synonym">Trachynia distachya</name>
    <dbReference type="NCBI Taxonomy" id="15368"/>
    <lineage>
        <taxon>Eukaryota</taxon>
        <taxon>Viridiplantae</taxon>
        <taxon>Streptophyta</taxon>
        <taxon>Embryophyta</taxon>
        <taxon>Tracheophyta</taxon>
        <taxon>Spermatophyta</taxon>
        <taxon>Magnoliopsida</taxon>
        <taxon>Liliopsida</taxon>
        <taxon>Poales</taxon>
        <taxon>Poaceae</taxon>
        <taxon>BOP clade</taxon>
        <taxon>Pooideae</taxon>
        <taxon>Stipodae</taxon>
        <taxon>Brachypodieae</taxon>
        <taxon>Brachypodium</taxon>
    </lineage>
</organism>
<evidence type="ECO:0000256" key="4">
    <source>
        <dbReference type="ARBA" id="ARBA00022989"/>
    </source>
</evidence>
<dbReference type="InterPro" id="IPR030184">
    <property type="entry name" value="WAT1-related"/>
</dbReference>
<comment type="subcellular location">
    <subcellularLocation>
        <location evidence="1 6">Membrane</location>
        <topology evidence="1 6">Multi-pass membrane protein</topology>
    </subcellularLocation>
</comment>
<evidence type="ECO:0000256" key="1">
    <source>
        <dbReference type="ARBA" id="ARBA00004141"/>
    </source>
</evidence>
<proteinExistence type="inferred from homology"/>
<dbReference type="PANTHER" id="PTHR31218">
    <property type="entry name" value="WAT1-RELATED PROTEIN"/>
    <property type="match status" value="1"/>
</dbReference>
<keyword evidence="11" id="KW-1185">Reference proteome</keyword>
<accession>A0A0Q3L4L1</accession>
<keyword evidence="3 6" id="KW-0812">Transmembrane</keyword>
<feature type="transmembrane region" description="Helical" evidence="6">
    <location>
        <begin position="303"/>
        <end position="323"/>
    </location>
</feature>
<comment type="similarity">
    <text evidence="2 6">Belongs to the drug/metabolite transporter (DMT) superfamily. Plant drug/metabolite exporter (P-DME) (TC 2.A.7.4) family.</text>
</comment>
<dbReference type="SUPFAM" id="SSF103481">
    <property type="entry name" value="Multidrug resistance efflux transporter EmrE"/>
    <property type="match status" value="2"/>
</dbReference>
<name>A0A0Q3L4L1_BRADI</name>
<dbReference type="AlphaFoldDB" id="A0A0Q3L4L1"/>
<dbReference type="KEGG" id="bdi:100841759"/>
<dbReference type="EMBL" id="CM000883">
    <property type="protein sequence ID" value="KQJ87589.1"/>
    <property type="molecule type" value="Genomic_DNA"/>
</dbReference>
<feature type="transmembrane region" description="Helical" evidence="6">
    <location>
        <begin position="205"/>
        <end position="226"/>
    </location>
</feature>
<feature type="transmembrane region" description="Helical" evidence="6">
    <location>
        <begin position="270"/>
        <end position="291"/>
    </location>
</feature>
<dbReference type="RefSeq" id="XP_003575778.1">
    <property type="nucleotide sequence ID" value="XM_003575730.3"/>
</dbReference>
<feature type="transmembrane region" description="Helical" evidence="6">
    <location>
        <begin position="238"/>
        <end position="258"/>
    </location>
</feature>
<protein>
    <recommendedName>
        <fullName evidence="6">WAT1-related protein</fullName>
    </recommendedName>
</protein>
<dbReference type="OrthoDB" id="1718296at2759"/>
<reference evidence="9 10" key="1">
    <citation type="journal article" date="2010" name="Nature">
        <title>Genome sequencing and analysis of the model grass Brachypodium distachyon.</title>
        <authorList>
            <consortium name="International Brachypodium Initiative"/>
        </authorList>
    </citation>
    <scope>NUCLEOTIDE SEQUENCE [LARGE SCALE GENOMIC DNA]</scope>
    <source>
        <strain evidence="9 10">Bd21</strain>
    </source>
</reference>
<feature type="transmembrane region" description="Helical" evidence="6">
    <location>
        <begin position="52"/>
        <end position="72"/>
    </location>
</feature>
<dbReference type="Pfam" id="PF00892">
    <property type="entry name" value="EamA"/>
    <property type="match status" value="2"/>
</dbReference>
<evidence type="ECO:0000313" key="9">
    <source>
        <dbReference type="EMBL" id="KQJ87589.1"/>
    </source>
</evidence>
<feature type="transmembrane region" description="Helical" evidence="6">
    <location>
        <begin position="154"/>
        <end position="174"/>
    </location>
</feature>
<feature type="domain" description="EamA" evidence="8">
    <location>
        <begin position="22"/>
        <end position="163"/>
    </location>
</feature>
<dbReference type="Gramene" id="KQJ87589">
    <property type="protein sequence ID" value="KQJ87589"/>
    <property type="gene ID" value="BRADI_4g12110v3"/>
</dbReference>
<feature type="transmembrane region" description="Helical" evidence="6">
    <location>
        <begin position="92"/>
        <end position="111"/>
    </location>
</feature>
<feature type="transmembrane region" description="Helical" evidence="6">
    <location>
        <begin position="329"/>
        <end position="347"/>
    </location>
</feature>
<evidence type="ECO:0000256" key="5">
    <source>
        <dbReference type="ARBA" id="ARBA00023136"/>
    </source>
</evidence>
<reference evidence="10" key="3">
    <citation type="submission" date="2018-08" db="UniProtKB">
        <authorList>
            <consortium name="EnsemblPlants"/>
        </authorList>
    </citation>
    <scope>IDENTIFICATION</scope>
    <source>
        <strain evidence="10">cv. Bd21</strain>
    </source>
</reference>
<feature type="compositionally biased region" description="Basic and acidic residues" evidence="7">
    <location>
        <begin position="370"/>
        <end position="384"/>
    </location>
</feature>
<dbReference type="GeneID" id="100841759"/>
<dbReference type="GO" id="GO:0022857">
    <property type="term" value="F:transmembrane transporter activity"/>
    <property type="evidence" value="ECO:0007669"/>
    <property type="project" value="InterPro"/>
</dbReference>
<gene>
    <name evidence="10" type="primary">LOC100841759</name>
    <name evidence="9" type="ORF">BRADI_4g12110v3</name>
</gene>